<keyword evidence="1" id="KW-0496">Mitochondrion</keyword>
<protein>
    <submittedName>
        <fullName evidence="1">Uncharacterized protein</fullName>
    </submittedName>
</protein>
<gene>
    <name evidence="1" type="ORF">Fomme_000105</name>
</gene>
<accession>A0A5B9RK50</accession>
<reference evidence="1" key="1">
    <citation type="submission" date="2019-03" db="EMBL/GenBank/DDBJ databases">
        <title>Evidence of extensive intraspecific noncoding reshuffling in a 169kb mitochondrial genome of basidiomycete fungus.</title>
        <authorList>
            <person name="Lee H.-H."/>
            <person name="Ke H.-M."/>
            <person name="Lin C.-Y.I."/>
            <person name="Lee T.J."/>
            <person name="Chung C.-L."/>
            <person name="Tsai I.J."/>
        </authorList>
    </citation>
    <scope>NUCLEOTIDE SEQUENCE</scope>
    <source>
        <strain evidence="1">MF3/22</strain>
    </source>
</reference>
<dbReference type="EMBL" id="MK623258">
    <property type="protein sequence ID" value="QEG57115.1"/>
    <property type="molecule type" value="Genomic_DNA"/>
</dbReference>
<name>A0A5B9RK50_9AGAM</name>
<geneLocation type="mitochondrion" evidence="1"/>
<evidence type="ECO:0000313" key="1">
    <source>
        <dbReference type="EMBL" id="QEG57115.1"/>
    </source>
</evidence>
<organism evidence="1">
    <name type="scientific">Fomitiporia mediterranea</name>
    <dbReference type="NCBI Taxonomy" id="208960"/>
    <lineage>
        <taxon>Eukaryota</taxon>
        <taxon>Fungi</taxon>
        <taxon>Dikarya</taxon>
        <taxon>Basidiomycota</taxon>
        <taxon>Agaricomycotina</taxon>
        <taxon>Agaricomycetes</taxon>
        <taxon>Hymenochaetales</taxon>
        <taxon>Hymenochaetaceae</taxon>
        <taxon>Fomitiporia</taxon>
    </lineage>
</organism>
<dbReference type="AlphaFoldDB" id="A0A5B9RK50"/>
<proteinExistence type="predicted"/>
<sequence>MKITTIKPNKEMPLVHFKIYLNSFLTQTRKTSQYVYIQVEILYNNSSIYLCNKVLIDLNNKKEIKTLKHLISDNFNDLLKGKPKLKVNKLRFYYIETTKNAYLKYLEELVSSDNLSIKMLNTQEDKKHK</sequence>